<dbReference type="OrthoDB" id="4500473at2759"/>
<reference evidence="1 2" key="1">
    <citation type="submission" date="2016-05" db="EMBL/GenBank/DDBJ databases">
        <title>Comparative analysis of secretome profiles of manganese(II)-oxidizing ascomycete fungi.</title>
        <authorList>
            <consortium name="DOE Joint Genome Institute"/>
            <person name="Zeiner C.A."/>
            <person name="Purvine S.O."/>
            <person name="Zink E.M."/>
            <person name="Wu S."/>
            <person name="Pasa-Tolic L."/>
            <person name="Chaput D.L."/>
            <person name="Haridas S."/>
            <person name="Grigoriev I.V."/>
            <person name="Santelli C.M."/>
            <person name="Hansel C.M."/>
        </authorList>
    </citation>
    <scope>NUCLEOTIDE SEQUENCE [LARGE SCALE GENOMIC DNA]</scope>
    <source>
        <strain evidence="1 2">AP3s5-JAC2a</strain>
    </source>
</reference>
<organism evidence="1 2">
    <name type="scientific">Paraphaeosphaeria sporulosa</name>
    <dbReference type="NCBI Taxonomy" id="1460663"/>
    <lineage>
        <taxon>Eukaryota</taxon>
        <taxon>Fungi</taxon>
        <taxon>Dikarya</taxon>
        <taxon>Ascomycota</taxon>
        <taxon>Pezizomycotina</taxon>
        <taxon>Dothideomycetes</taxon>
        <taxon>Pleosporomycetidae</taxon>
        <taxon>Pleosporales</taxon>
        <taxon>Massarineae</taxon>
        <taxon>Didymosphaeriaceae</taxon>
        <taxon>Paraphaeosphaeria</taxon>
    </lineage>
</organism>
<feature type="non-terminal residue" evidence="1">
    <location>
        <position position="227"/>
    </location>
</feature>
<proteinExistence type="predicted"/>
<keyword evidence="2" id="KW-1185">Reference proteome</keyword>
<name>A0A177C5J7_9PLEO</name>
<dbReference type="Proteomes" id="UP000077069">
    <property type="component" value="Unassembled WGS sequence"/>
</dbReference>
<dbReference type="STRING" id="1460663.A0A177C5J7"/>
<dbReference type="RefSeq" id="XP_018032362.1">
    <property type="nucleotide sequence ID" value="XM_018173505.1"/>
</dbReference>
<sequence length="227" mass="24844">MAQRTYFALPTLDHPPNHLITLGQIVTSPAQPWKRLASPLPIAANSIATTVKTDWGTQLHRNREHRIGIWAQFAAMILGVGADAELASMKHESDIFHFKELETSFFEPDDAYVEASVVGKEAVAEWVKRNPRKSVYMVTGIKVARGAAHLCARAKGVNVDLRPGVDATPFSGVPVSGGVLAGVGKEKGEKTWFSGSSDFVFAYRLRRILVKRQTVSQSKDYVKGATV</sequence>
<dbReference type="InParanoid" id="A0A177C5J7"/>
<accession>A0A177C5J7</accession>
<dbReference type="AlphaFoldDB" id="A0A177C5J7"/>
<dbReference type="EMBL" id="KV441556">
    <property type="protein sequence ID" value="OAG01997.1"/>
    <property type="molecule type" value="Genomic_DNA"/>
</dbReference>
<gene>
    <name evidence="1" type="ORF">CC84DRAFT_1053504</name>
</gene>
<evidence type="ECO:0000313" key="2">
    <source>
        <dbReference type="Proteomes" id="UP000077069"/>
    </source>
</evidence>
<evidence type="ECO:0000313" key="1">
    <source>
        <dbReference type="EMBL" id="OAG01997.1"/>
    </source>
</evidence>
<protein>
    <submittedName>
        <fullName evidence="1">Uncharacterized protein</fullName>
    </submittedName>
</protein>
<dbReference type="GeneID" id="28756991"/>